<evidence type="ECO:0000313" key="2">
    <source>
        <dbReference type="Proteomes" id="UP000095287"/>
    </source>
</evidence>
<accession>A0A1I7ZXV4</accession>
<feature type="region of interest" description="Disordered" evidence="1">
    <location>
        <begin position="94"/>
        <end position="115"/>
    </location>
</feature>
<dbReference type="WBParaSite" id="L893_g30690.t1">
    <property type="protein sequence ID" value="L893_g30690.t1"/>
    <property type="gene ID" value="L893_g30690"/>
</dbReference>
<feature type="compositionally biased region" description="Acidic residues" evidence="1">
    <location>
        <begin position="105"/>
        <end position="115"/>
    </location>
</feature>
<feature type="region of interest" description="Disordered" evidence="1">
    <location>
        <begin position="22"/>
        <end position="59"/>
    </location>
</feature>
<feature type="compositionally biased region" description="Basic residues" evidence="1">
    <location>
        <begin position="39"/>
        <end position="52"/>
    </location>
</feature>
<keyword evidence="2" id="KW-1185">Reference proteome</keyword>
<dbReference type="Proteomes" id="UP000095287">
    <property type="component" value="Unplaced"/>
</dbReference>
<evidence type="ECO:0000256" key="1">
    <source>
        <dbReference type="SAM" id="MobiDB-lite"/>
    </source>
</evidence>
<evidence type="ECO:0000313" key="3">
    <source>
        <dbReference type="WBParaSite" id="L893_g30690.t1"/>
    </source>
</evidence>
<protein>
    <submittedName>
        <fullName evidence="3">Uncharacterized protein</fullName>
    </submittedName>
</protein>
<reference evidence="3" key="1">
    <citation type="submission" date="2016-11" db="UniProtKB">
        <authorList>
            <consortium name="WormBaseParasite"/>
        </authorList>
    </citation>
    <scope>IDENTIFICATION</scope>
</reference>
<name>A0A1I7ZXV4_9BILA</name>
<feature type="compositionally biased region" description="Low complexity" evidence="1">
    <location>
        <begin position="23"/>
        <end position="35"/>
    </location>
</feature>
<organism evidence="2 3">
    <name type="scientific">Steinernema glaseri</name>
    <dbReference type="NCBI Taxonomy" id="37863"/>
    <lineage>
        <taxon>Eukaryota</taxon>
        <taxon>Metazoa</taxon>
        <taxon>Ecdysozoa</taxon>
        <taxon>Nematoda</taxon>
        <taxon>Chromadorea</taxon>
        <taxon>Rhabditida</taxon>
        <taxon>Tylenchina</taxon>
        <taxon>Panagrolaimomorpha</taxon>
        <taxon>Strongyloidoidea</taxon>
        <taxon>Steinernematidae</taxon>
        <taxon>Steinernema</taxon>
    </lineage>
</organism>
<proteinExistence type="predicted"/>
<dbReference type="AlphaFoldDB" id="A0A1I7ZXV4"/>
<sequence length="115" mass="12766">MSFFQRAKLFGLLEPDTLEQKNSVLSLSSSRKSSSPAGVKKKTVRSPRRPNPKTREGAPLMTWRVSDGGVKQTRGGGMHIQIHITPRHARRLLAMERKEPASAENTDEAEDDVGK</sequence>